<reference evidence="2" key="2">
    <citation type="journal article" date="2014" name="ISME J.">
        <title>Microbial stratification in low pH oxic and suboxic macroscopic growths along an acid mine drainage.</title>
        <authorList>
            <person name="Mendez-Garcia C."/>
            <person name="Mesa V."/>
            <person name="Sprenger R.R."/>
            <person name="Richter M."/>
            <person name="Diez M.S."/>
            <person name="Solano J."/>
            <person name="Bargiela R."/>
            <person name="Golyshina O.V."/>
            <person name="Manteca A."/>
            <person name="Ramos J.L."/>
            <person name="Gallego J.R."/>
            <person name="Llorente I."/>
            <person name="Martins Dos Santos V.A."/>
            <person name="Jensen O.N."/>
            <person name="Pelaez A.I."/>
            <person name="Sanchez J."/>
            <person name="Ferrer M."/>
        </authorList>
    </citation>
    <scope>NUCLEOTIDE SEQUENCE</scope>
</reference>
<organism evidence="2">
    <name type="scientific">mine drainage metagenome</name>
    <dbReference type="NCBI Taxonomy" id="410659"/>
    <lineage>
        <taxon>unclassified sequences</taxon>
        <taxon>metagenomes</taxon>
        <taxon>ecological metagenomes</taxon>
    </lineage>
</organism>
<sequence length="274" mass="29248">MSEGKGWIWGIVVVAVLALGGWLYYAHQRALHLASIHAPGETAAGAIANAPRHYSIEQVRGAPAAASSAPLPALNDDAAIVNALAALPGGEGLRALLKPRALIQHIVATVNALPDRSLGSDVLPVHHPKGAFLINANGGQTTISLDNDARYAPYMRVIEAIPTPVLVAWYVHFYPLFQQAYQRLGYPHGYFNDRLIAVIDNLLATPDRATLPKLVAGKNGMWDYADPALQSLSIGQRTMLRIGAADSATIKAKLRAIRADGRAAPAAALMRRRA</sequence>
<evidence type="ECO:0008006" key="3">
    <source>
        <dbReference type="Google" id="ProtNLM"/>
    </source>
</evidence>
<protein>
    <recommendedName>
        <fullName evidence="3">DUF3014 domain-containing protein</fullName>
    </recommendedName>
</protein>
<keyword evidence="1" id="KW-0472">Membrane</keyword>
<reference evidence="2" key="1">
    <citation type="submission" date="2013-08" db="EMBL/GenBank/DDBJ databases">
        <authorList>
            <person name="Mendez C."/>
            <person name="Richter M."/>
            <person name="Ferrer M."/>
            <person name="Sanchez J."/>
        </authorList>
    </citation>
    <scope>NUCLEOTIDE SEQUENCE</scope>
</reference>
<dbReference type="EMBL" id="AUZX01009272">
    <property type="protein sequence ID" value="EQD52342.1"/>
    <property type="molecule type" value="Genomic_DNA"/>
</dbReference>
<evidence type="ECO:0000256" key="1">
    <source>
        <dbReference type="SAM" id="Phobius"/>
    </source>
</evidence>
<dbReference type="InterPro" id="IPR021382">
    <property type="entry name" value="DUF3014"/>
</dbReference>
<proteinExistence type="predicted"/>
<dbReference type="Pfam" id="PF11219">
    <property type="entry name" value="DUF3014"/>
    <property type="match status" value="1"/>
</dbReference>
<feature type="non-terminal residue" evidence="2">
    <location>
        <position position="274"/>
    </location>
</feature>
<accession>T1A5V2</accession>
<comment type="caution">
    <text evidence="2">The sequence shown here is derived from an EMBL/GenBank/DDBJ whole genome shotgun (WGS) entry which is preliminary data.</text>
</comment>
<gene>
    <name evidence="2" type="ORF">B1A_12727</name>
</gene>
<feature type="transmembrane region" description="Helical" evidence="1">
    <location>
        <begin position="6"/>
        <end position="25"/>
    </location>
</feature>
<keyword evidence="1" id="KW-1133">Transmembrane helix</keyword>
<name>T1A5V2_9ZZZZ</name>
<dbReference type="AlphaFoldDB" id="T1A5V2"/>
<keyword evidence="1" id="KW-0812">Transmembrane</keyword>
<evidence type="ECO:0000313" key="2">
    <source>
        <dbReference type="EMBL" id="EQD52342.1"/>
    </source>
</evidence>